<dbReference type="STRING" id="215637.A0A4P9ZUK8"/>
<dbReference type="Proteomes" id="UP000268162">
    <property type="component" value="Unassembled WGS sequence"/>
</dbReference>
<name>A0A4P9ZUK8_9FUNG</name>
<keyword evidence="3" id="KW-0326">Glycosidase</keyword>
<dbReference type="OrthoDB" id="62120at2759"/>
<dbReference type="PANTHER" id="PTHR31297">
    <property type="entry name" value="GLUCAN ENDO-1,6-BETA-GLUCOSIDASE B"/>
    <property type="match status" value="1"/>
</dbReference>
<organism evidence="4 5">
    <name type="scientific">Dimargaris cristalligena</name>
    <dbReference type="NCBI Taxonomy" id="215637"/>
    <lineage>
        <taxon>Eukaryota</taxon>
        <taxon>Fungi</taxon>
        <taxon>Fungi incertae sedis</taxon>
        <taxon>Zoopagomycota</taxon>
        <taxon>Kickxellomycotina</taxon>
        <taxon>Dimargaritomycetes</taxon>
        <taxon>Dimargaritales</taxon>
        <taxon>Dimargaritaceae</taxon>
        <taxon>Dimargaris</taxon>
    </lineage>
</organism>
<comment type="similarity">
    <text evidence="1">Belongs to the glycosyl hydrolase 5 (cellulase A) family.</text>
</comment>
<sequence length="440" mass="50545">MDDGHKLSYPTRTELSPMLQHLDMILGAPVGALSNFIGRHRGKKHSYKYKGPTPNAIWNNGQKIRGVNLGGWLVLEKWITPSVFQQFDNTAMADTVKDEYTFCQNLGSAEATRQLRAHWDSWVTEDTVQTLHSYGINLLRIPVGHWAIEPFGNEPYVPGALEYLWKATAWAQKCGMKVLVDIHTAPGSQNGFDNSGRAGPIEWTKSSSHVAHSRQVVQKLSQLVYDSPWRSTVVAIQPLNEPTNWGIDMHRLQSFYKDSYKAIRAKSKDTTMVISDAFMDWGYWVNSIPKKWTNIALDVHIYHCFTDEYLTLSANQHLSKVAENERRIVDMSQHMPVVVGEWSLDTTKCYENYFRSNFMQDDEWDKPNAKRYDCDCGKESDLNQYTNAYKNFLTTMGHSQTSAYEKGAGWIFWNFRTESNPPWNYMLAVEQGWIPRFPST</sequence>
<keyword evidence="2 4" id="KW-0378">Hydrolase</keyword>
<dbReference type="Gene3D" id="3.20.20.80">
    <property type="entry name" value="Glycosidases"/>
    <property type="match status" value="1"/>
</dbReference>
<keyword evidence="5" id="KW-1185">Reference proteome</keyword>
<dbReference type="SUPFAM" id="SSF51445">
    <property type="entry name" value="(Trans)glycosidases"/>
    <property type="match status" value="1"/>
</dbReference>
<dbReference type="GO" id="GO:0009251">
    <property type="term" value="P:glucan catabolic process"/>
    <property type="evidence" value="ECO:0007669"/>
    <property type="project" value="TreeGrafter"/>
</dbReference>
<proteinExistence type="inferred from homology"/>
<dbReference type="InterPro" id="IPR017853">
    <property type="entry name" value="GH"/>
</dbReference>
<accession>A0A4P9ZUK8</accession>
<dbReference type="EMBL" id="ML002683">
    <property type="protein sequence ID" value="RKP36280.1"/>
    <property type="molecule type" value="Genomic_DNA"/>
</dbReference>
<dbReference type="GO" id="GO:0009986">
    <property type="term" value="C:cell surface"/>
    <property type="evidence" value="ECO:0007669"/>
    <property type="project" value="TreeGrafter"/>
</dbReference>
<gene>
    <name evidence="4" type="ORF">BJ085DRAFT_34730</name>
</gene>
<dbReference type="InterPro" id="IPR050386">
    <property type="entry name" value="Glycosyl_hydrolase_5"/>
</dbReference>
<dbReference type="GO" id="GO:0005576">
    <property type="term" value="C:extracellular region"/>
    <property type="evidence" value="ECO:0007669"/>
    <property type="project" value="TreeGrafter"/>
</dbReference>
<evidence type="ECO:0000313" key="5">
    <source>
        <dbReference type="Proteomes" id="UP000268162"/>
    </source>
</evidence>
<protein>
    <submittedName>
        <fullName evidence="4">Glycoside hydrolase superfamily</fullName>
    </submittedName>
</protein>
<evidence type="ECO:0000256" key="2">
    <source>
        <dbReference type="ARBA" id="ARBA00022801"/>
    </source>
</evidence>
<dbReference type="PANTHER" id="PTHR31297:SF42">
    <property type="entry name" value="GLYCOSIDE HYDROLASE FAMILY 5 DOMAIN-CONTAINING PROTEIN"/>
    <property type="match status" value="1"/>
</dbReference>
<evidence type="ECO:0000256" key="3">
    <source>
        <dbReference type="ARBA" id="ARBA00023295"/>
    </source>
</evidence>
<dbReference type="GO" id="GO:0008422">
    <property type="term" value="F:beta-glucosidase activity"/>
    <property type="evidence" value="ECO:0007669"/>
    <property type="project" value="TreeGrafter"/>
</dbReference>
<evidence type="ECO:0000313" key="4">
    <source>
        <dbReference type="EMBL" id="RKP36280.1"/>
    </source>
</evidence>
<evidence type="ECO:0000256" key="1">
    <source>
        <dbReference type="ARBA" id="ARBA00005641"/>
    </source>
</evidence>
<reference evidence="5" key="1">
    <citation type="journal article" date="2018" name="Nat. Microbiol.">
        <title>Leveraging single-cell genomics to expand the fungal tree of life.</title>
        <authorList>
            <person name="Ahrendt S.R."/>
            <person name="Quandt C.A."/>
            <person name="Ciobanu D."/>
            <person name="Clum A."/>
            <person name="Salamov A."/>
            <person name="Andreopoulos B."/>
            <person name="Cheng J.F."/>
            <person name="Woyke T."/>
            <person name="Pelin A."/>
            <person name="Henrissat B."/>
            <person name="Reynolds N.K."/>
            <person name="Benny G.L."/>
            <person name="Smith M.E."/>
            <person name="James T.Y."/>
            <person name="Grigoriev I.V."/>
        </authorList>
    </citation>
    <scope>NUCLEOTIDE SEQUENCE [LARGE SCALE GENOMIC DNA]</scope>
    <source>
        <strain evidence="5">RSA 468</strain>
    </source>
</reference>
<dbReference type="AlphaFoldDB" id="A0A4P9ZUK8"/>